<sequence>MKVKDNIIIELEKSIINNQKKYQELKNNQEIIQQIKKQEFDEKIQEFDRKFISQQKEIEKYLKIINNLKQNIRKEQILVEEIIKNNPNVKIENYALQGGVVEKRSNFELKLQQISENQNNQITEIQKKYKEVFINNEVSQERIKHMEQVINDMLIQNEELKKRIHMDQQQYTPRPSLTNILDQSNIKIPHDILNQSTNVKLNYIGEMIGDLKVIASQIDKPKENTSEVQGFIYFGSKFCNYKIQFYLYSGDIQLRVPLREKQPNYD</sequence>
<accession>A0A0V0QHU5</accession>
<proteinExistence type="predicted"/>
<keyword evidence="3" id="KW-1185">Reference proteome</keyword>
<protein>
    <submittedName>
        <fullName evidence="2">Uncharacterized protein</fullName>
    </submittedName>
</protein>
<dbReference type="Proteomes" id="UP000054937">
    <property type="component" value="Unassembled WGS sequence"/>
</dbReference>
<comment type="caution">
    <text evidence="2">The sequence shown here is derived from an EMBL/GenBank/DDBJ whole genome shotgun (WGS) entry which is preliminary data.</text>
</comment>
<dbReference type="FunCoup" id="A0A0V0QHU5">
    <property type="interactions" value="30"/>
</dbReference>
<keyword evidence="1" id="KW-0175">Coiled coil</keyword>
<organism evidence="2 3">
    <name type="scientific">Pseudocohnilembus persalinus</name>
    <name type="common">Ciliate</name>
    <dbReference type="NCBI Taxonomy" id="266149"/>
    <lineage>
        <taxon>Eukaryota</taxon>
        <taxon>Sar</taxon>
        <taxon>Alveolata</taxon>
        <taxon>Ciliophora</taxon>
        <taxon>Intramacronucleata</taxon>
        <taxon>Oligohymenophorea</taxon>
        <taxon>Scuticociliatia</taxon>
        <taxon>Philasterida</taxon>
        <taxon>Pseudocohnilembidae</taxon>
        <taxon>Pseudocohnilembus</taxon>
    </lineage>
</organism>
<dbReference type="InParanoid" id="A0A0V0QHU5"/>
<reference evidence="2 3" key="1">
    <citation type="journal article" date="2015" name="Sci. Rep.">
        <title>Genome of the facultative scuticociliatosis pathogen Pseudocohnilembus persalinus provides insight into its virulence through horizontal gene transfer.</title>
        <authorList>
            <person name="Xiong J."/>
            <person name="Wang G."/>
            <person name="Cheng J."/>
            <person name="Tian M."/>
            <person name="Pan X."/>
            <person name="Warren A."/>
            <person name="Jiang C."/>
            <person name="Yuan D."/>
            <person name="Miao W."/>
        </authorList>
    </citation>
    <scope>NUCLEOTIDE SEQUENCE [LARGE SCALE GENOMIC DNA]</scope>
    <source>
        <strain evidence="2">36N120E</strain>
    </source>
</reference>
<evidence type="ECO:0000313" key="2">
    <source>
        <dbReference type="EMBL" id="KRX01859.1"/>
    </source>
</evidence>
<evidence type="ECO:0000313" key="3">
    <source>
        <dbReference type="Proteomes" id="UP000054937"/>
    </source>
</evidence>
<gene>
    <name evidence="2" type="ORF">PPERSA_00481</name>
</gene>
<dbReference type="AlphaFoldDB" id="A0A0V0QHU5"/>
<name>A0A0V0QHU5_PSEPJ</name>
<evidence type="ECO:0000256" key="1">
    <source>
        <dbReference type="SAM" id="Coils"/>
    </source>
</evidence>
<feature type="coiled-coil region" evidence="1">
    <location>
        <begin position="143"/>
        <end position="170"/>
    </location>
</feature>
<dbReference type="EMBL" id="LDAU01000162">
    <property type="protein sequence ID" value="KRX01859.1"/>
    <property type="molecule type" value="Genomic_DNA"/>
</dbReference>
<feature type="coiled-coil region" evidence="1">
    <location>
        <begin position="8"/>
        <end position="85"/>
    </location>
</feature>